<dbReference type="PROSITE" id="PS00135">
    <property type="entry name" value="TRYPSIN_SER"/>
    <property type="match status" value="1"/>
</dbReference>
<dbReference type="AlphaFoldDB" id="A0AAJ7FGC7"/>
<dbReference type="InterPro" id="IPR001254">
    <property type="entry name" value="Trypsin_dom"/>
</dbReference>
<feature type="compositionally biased region" description="Polar residues" evidence="9">
    <location>
        <begin position="130"/>
        <end position="140"/>
    </location>
</feature>
<dbReference type="PRINTS" id="PR00722">
    <property type="entry name" value="CHYMOTRYPSIN"/>
</dbReference>
<dbReference type="SMART" id="SM00020">
    <property type="entry name" value="Tryp_SPc"/>
    <property type="match status" value="1"/>
</dbReference>
<feature type="domain" description="Peptidase S1" evidence="10">
    <location>
        <begin position="224"/>
        <end position="467"/>
    </location>
</feature>
<feature type="compositionally biased region" description="Basic and acidic residues" evidence="9">
    <location>
        <begin position="142"/>
        <end position="155"/>
    </location>
</feature>
<dbReference type="PANTHER" id="PTHR24252">
    <property type="entry name" value="ACROSIN-RELATED"/>
    <property type="match status" value="1"/>
</dbReference>
<evidence type="ECO:0000256" key="7">
    <source>
        <dbReference type="ARBA" id="ARBA00044036"/>
    </source>
</evidence>
<protein>
    <recommendedName>
        <fullName evidence="7">chymotrypsin</fullName>
        <ecNumber evidence="7">3.4.21.1</ecNumber>
    </recommendedName>
</protein>
<dbReference type="CDD" id="cd00190">
    <property type="entry name" value="Tryp_SPc"/>
    <property type="match status" value="1"/>
</dbReference>
<evidence type="ECO:0000256" key="1">
    <source>
        <dbReference type="ARBA" id="ARBA00004239"/>
    </source>
</evidence>
<proteinExistence type="predicted"/>
<keyword evidence="6" id="KW-1015">Disulfide bond</keyword>
<evidence type="ECO:0000256" key="9">
    <source>
        <dbReference type="SAM" id="MobiDB-lite"/>
    </source>
</evidence>
<dbReference type="SUPFAM" id="SSF50494">
    <property type="entry name" value="Trypsin-like serine proteases"/>
    <property type="match status" value="1"/>
</dbReference>
<dbReference type="InterPro" id="IPR009003">
    <property type="entry name" value="Peptidase_S1_PA"/>
</dbReference>
<evidence type="ECO:0000256" key="3">
    <source>
        <dbReference type="ARBA" id="ARBA00022670"/>
    </source>
</evidence>
<accession>A0AAJ7FGC7</accession>
<dbReference type="PROSITE" id="PS50240">
    <property type="entry name" value="TRYPSIN_DOM"/>
    <property type="match status" value="1"/>
</dbReference>
<dbReference type="GO" id="GO:0005576">
    <property type="term" value="C:extracellular region"/>
    <property type="evidence" value="ECO:0007669"/>
    <property type="project" value="UniProtKB-SubCell"/>
</dbReference>
<keyword evidence="4 8" id="KW-0378">Hydrolase</keyword>
<keyword evidence="5 8" id="KW-0720">Serine protease</keyword>
<evidence type="ECO:0000256" key="8">
    <source>
        <dbReference type="RuleBase" id="RU363034"/>
    </source>
</evidence>
<dbReference type="RefSeq" id="XP_015590489.1">
    <property type="nucleotide sequence ID" value="XM_015735003.2"/>
</dbReference>
<dbReference type="Pfam" id="PF00089">
    <property type="entry name" value="Trypsin"/>
    <property type="match status" value="1"/>
</dbReference>
<dbReference type="Proteomes" id="UP000694920">
    <property type="component" value="Unplaced"/>
</dbReference>
<name>A0AAJ7FGC7_CEPCN</name>
<dbReference type="PROSITE" id="PS00134">
    <property type="entry name" value="TRYPSIN_HIS"/>
    <property type="match status" value="1"/>
</dbReference>
<feature type="region of interest" description="Disordered" evidence="9">
    <location>
        <begin position="129"/>
        <end position="155"/>
    </location>
</feature>
<reference evidence="12" key="1">
    <citation type="submission" date="2025-08" db="UniProtKB">
        <authorList>
            <consortium name="RefSeq"/>
        </authorList>
    </citation>
    <scope>IDENTIFICATION</scope>
</reference>
<keyword evidence="2" id="KW-0964">Secreted</keyword>
<evidence type="ECO:0000256" key="6">
    <source>
        <dbReference type="ARBA" id="ARBA00023157"/>
    </source>
</evidence>
<dbReference type="InterPro" id="IPR033116">
    <property type="entry name" value="TRYPSIN_SER"/>
</dbReference>
<keyword evidence="3 8" id="KW-0645">Protease</keyword>
<evidence type="ECO:0000313" key="12">
    <source>
        <dbReference type="RefSeq" id="XP_015590489.1"/>
    </source>
</evidence>
<evidence type="ECO:0000259" key="10">
    <source>
        <dbReference type="PROSITE" id="PS50240"/>
    </source>
</evidence>
<evidence type="ECO:0000313" key="11">
    <source>
        <dbReference type="Proteomes" id="UP000694920"/>
    </source>
</evidence>
<evidence type="ECO:0000256" key="4">
    <source>
        <dbReference type="ARBA" id="ARBA00022801"/>
    </source>
</evidence>
<gene>
    <name evidence="12" type="primary">LOC107265498</name>
</gene>
<sequence length="471" mass="51734">MAADVAFFTIFGVLLFTVLILNTKHALSAPQLAAGNPFLLTRDMSVIISLSGNSFFGNHQAAGQEYQHNPFLNNEKYPAPKFENRNNFEDNASKIDTEVPSTKKEDTPRMEGCPGNIARNPFLINKCKESGNTNHSTNVPTKADDKIEKDNKRETSTKVPNIDVTMNYRSKEGSKTISEMKCDEYNREVSRTVQTVPLVGVTSQMTRNGSQTICNGMHPYTPLVVGGATVMPGEFPHMVALGRPSTDGMFTLSCGGTLISRRWVLTAAHCVDLRDRTPTVVRLGVHRLSQGNTGSTIKIKQIKRHPSYRKPAMYADIALIELARPATFGYQIKPACLHQQYDNVPRNATITGWGVTEFAGEESDILQKAVLQVIDNVVCALRYGKSKAVPHGVVPSMICAGDPKGGWERDTCQGDSGGPFQNVHPKNKCLYQVIGITSFGLECAHVDTPGVYTRVSHYLSWIEGIVWANGD</sequence>
<dbReference type="KEGG" id="ccin:107265498"/>
<comment type="subcellular location">
    <subcellularLocation>
        <location evidence="1">Secreted</location>
        <location evidence="1">Extracellular space</location>
    </subcellularLocation>
</comment>
<dbReference type="EC" id="3.4.21.1" evidence="7"/>
<dbReference type="Gene3D" id="2.40.10.10">
    <property type="entry name" value="Trypsin-like serine proteases"/>
    <property type="match status" value="2"/>
</dbReference>
<keyword evidence="11" id="KW-1185">Reference proteome</keyword>
<dbReference type="InterPro" id="IPR001314">
    <property type="entry name" value="Peptidase_S1A"/>
</dbReference>
<dbReference type="GeneID" id="107265498"/>
<dbReference type="GO" id="GO:0016485">
    <property type="term" value="P:protein processing"/>
    <property type="evidence" value="ECO:0007669"/>
    <property type="project" value="UniProtKB-ARBA"/>
</dbReference>
<dbReference type="FunFam" id="2.40.10.10:FF:000047">
    <property type="entry name" value="Trypsin eta"/>
    <property type="match status" value="1"/>
</dbReference>
<dbReference type="InterPro" id="IPR018114">
    <property type="entry name" value="TRYPSIN_HIS"/>
</dbReference>
<evidence type="ECO:0000256" key="5">
    <source>
        <dbReference type="ARBA" id="ARBA00022825"/>
    </source>
</evidence>
<dbReference type="PANTHER" id="PTHR24252:SF7">
    <property type="entry name" value="HYALIN"/>
    <property type="match status" value="1"/>
</dbReference>
<dbReference type="GO" id="GO:0004252">
    <property type="term" value="F:serine-type endopeptidase activity"/>
    <property type="evidence" value="ECO:0007669"/>
    <property type="project" value="UniProtKB-EC"/>
</dbReference>
<evidence type="ECO:0000256" key="2">
    <source>
        <dbReference type="ARBA" id="ARBA00022525"/>
    </source>
</evidence>
<dbReference type="InterPro" id="IPR043504">
    <property type="entry name" value="Peptidase_S1_PA_chymotrypsin"/>
</dbReference>
<organism evidence="11 12">
    <name type="scientific">Cephus cinctus</name>
    <name type="common">Wheat stem sawfly</name>
    <dbReference type="NCBI Taxonomy" id="211228"/>
    <lineage>
        <taxon>Eukaryota</taxon>
        <taxon>Metazoa</taxon>
        <taxon>Ecdysozoa</taxon>
        <taxon>Arthropoda</taxon>
        <taxon>Hexapoda</taxon>
        <taxon>Insecta</taxon>
        <taxon>Pterygota</taxon>
        <taxon>Neoptera</taxon>
        <taxon>Endopterygota</taxon>
        <taxon>Hymenoptera</taxon>
        <taxon>Cephoidea</taxon>
        <taxon>Cephidae</taxon>
        <taxon>Cephus</taxon>
    </lineage>
</organism>